<dbReference type="AlphaFoldDB" id="A0A3B1JJ30"/>
<evidence type="ECO:0000313" key="5">
    <source>
        <dbReference type="Proteomes" id="UP000018467"/>
    </source>
</evidence>
<feature type="domain" description="PiggyBac transposable element-derived protein" evidence="3">
    <location>
        <begin position="69"/>
        <end position="161"/>
    </location>
</feature>
<dbReference type="InParanoid" id="A0A3B1JJ30"/>
<dbReference type="InterPro" id="IPR029526">
    <property type="entry name" value="PGBD"/>
</dbReference>
<keyword evidence="2" id="KW-0732">Signal</keyword>
<proteinExistence type="predicted"/>
<keyword evidence="5" id="KW-1185">Reference proteome</keyword>
<reference evidence="5" key="2">
    <citation type="journal article" date="2014" name="Nat. Commun.">
        <title>The cavefish genome reveals candidate genes for eye loss.</title>
        <authorList>
            <person name="McGaugh S.E."/>
            <person name="Gross J.B."/>
            <person name="Aken B."/>
            <person name="Blin M."/>
            <person name="Borowsky R."/>
            <person name="Chalopin D."/>
            <person name="Hinaux H."/>
            <person name="Jeffery W.R."/>
            <person name="Keene A."/>
            <person name="Ma L."/>
            <person name="Minx P."/>
            <person name="Murphy D."/>
            <person name="O'Quin K.E."/>
            <person name="Retaux S."/>
            <person name="Rohner N."/>
            <person name="Searle S.M."/>
            <person name="Stahl B.A."/>
            <person name="Tabin C."/>
            <person name="Volff J.N."/>
            <person name="Yoshizawa M."/>
            <person name="Warren W.C."/>
        </authorList>
    </citation>
    <scope>NUCLEOTIDE SEQUENCE [LARGE SCALE GENOMIC DNA]</scope>
    <source>
        <strain evidence="5">female</strain>
    </source>
</reference>
<dbReference type="Pfam" id="PF13843">
    <property type="entry name" value="DDE_Tnp_1_7"/>
    <property type="match status" value="1"/>
</dbReference>
<feature type="region of interest" description="Disordered" evidence="1">
    <location>
        <begin position="372"/>
        <end position="406"/>
    </location>
</feature>
<sequence length="446" mass="50191">CGFVFLTISVTAAVIETKCPKFHPRRPPGPQLLPGMTFCCPNSCGQRKQVWRGFSCSWKETEVDSCFYGEFYVVIALTLYMDLVKVKNIMDFWCKKQLYRFPFLSTVMSSNRCVAISSNLHLSDPQEDEEKRNSGLRQTVQNKAKLYTDVLSACQNFFSSPGENCPLMSVWRLPKPEAVYDDSASRYTWNFLFIKEKSAFASGKGLSYDSFQTLLDYSLLEDFFIPATTWTILFTACGTIHTNRQGFPCTKINDLPKRAKKGSIRWFRQGKLLYVKWMDTREVTKCSTIHKAYKGDTVSRRVKDKQGMLSTTSHMGGVDLSDVLIGCYNVLPKSRKCFILYQQLADINGQASLTQKAFREALVVELTNMKRSEDVAGPSEQTTKEDDPTPTAGPPKQPAQGEAYMTASFAADATEGRKKCENCKKEGQKTKAICGVLLCLLFQAVA</sequence>
<evidence type="ECO:0000313" key="4">
    <source>
        <dbReference type="Ensembl" id="ENSAMXP00000041319.1"/>
    </source>
</evidence>
<accession>A0A3B1JJ30</accession>
<reference evidence="4" key="3">
    <citation type="submission" date="2025-08" db="UniProtKB">
        <authorList>
            <consortium name="Ensembl"/>
        </authorList>
    </citation>
    <scope>IDENTIFICATION</scope>
</reference>
<dbReference type="STRING" id="7994.ENSAMXP00000041319"/>
<dbReference type="Ensembl" id="ENSAMXT00000047214.1">
    <property type="protein sequence ID" value="ENSAMXP00000041319.1"/>
    <property type="gene ID" value="ENSAMXG00000039855.1"/>
</dbReference>
<dbReference type="GeneTree" id="ENSGT00940000163467"/>
<reference evidence="5" key="1">
    <citation type="submission" date="2013-03" db="EMBL/GenBank/DDBJ databases">
        <authorList>
            <person name="Jeffery W."/>
            <person name="Warren W."/>
            <person name="Wilson R.K."/>
        </authorList>
    </citation>
    <scope>NUCLEOTIDE SEQUENCE</scope>
    <source>
        <strain evidence="5">female</strain>
    </source>
</reference>
<organism evidence="4 5">
    <name type="scientific">Astyanax mexicanus</name>
    <name type="common">Blind cave fish</name>
    <name type="synonym">Astyanax fasciatus mexicanus</name>
    <dbReference type="NCBI Taxonomy" id="7994"/>
    <lineage>
        <taxon>Eukaryota</taxon>
        <taxon>Metazoa</taxon>
        <taxon>Chordata</taxon>
        <taxon>Craniata</taxon>
        <taxon>Vertebrata</taxon>
        <taxon>Euteleostomi</taxon>
        <taxon>Actinopterygii</taxon>
        <taxon>Neopterygii</taxon>
        <taxon>Teleostei</taxon>
        <taxon>Ostariophysi</taxon>
        <taxon>Characiformes</taxon>
        <taxon>Characoidei</taxon>
        <taxon>Acestrorhamphidae</taxon>
        <taxon>Acestrorhamphinae</taxon>
        <taxon>Astyanax</taxon>
    </lineage>
</organism>
<dbReference type="PANTHER" id="PTHR46599">
    <property type="entry name" value="PIGGYBAC TRANSPOSABLE ELEMENT-DERIVED PROTEIN 4"/>
    <property type="match status" value="1"/>
</dbReference>
<evidence type="ECO:0000256" key="1">
    <source>
        <dbReference type="SAM" id="MobiDB-lite"/>
    </source>
</evidence>
<evidence type="ECO:0000259" key="3">
    <source>
        <dbReference type="Pfam" id="PF13843"/>
    </source>
</evidence>
<feature type="chain" id="PRO_5017369653" description="PiggyBac transposable element-derived protein domain-containing protein" evidence="2">
    <location>
        <begin position="18"/>
        <end position="446"/>
    </location>
</feature>
<reference evidence="4" key="4">
    <citation type="submission" date="2025-09" db="UniProtKB">
        <authorList>
            <consortium name="Ensembl"/>
        </authorList>
    </citation>
    <scope>IDENTIFICATION</scope>
</reference>
<dbReference type="PANTHER" id="PTHR46599:SF3">
    <property type="entry name" value="PIGGYBAC TRANSPOSABLE ELEMENT-DERIVED PROTEIN 4"/>
    <property type="match status" value="1"/>
</dbReference>
<protein>
    <recommendedName>
        <fullName evidence="3">PiggyBac transposable element-derived protein domain-containing protein</fullName>
    </recommendedName>
</protein>
<name>A0A3B1JJ30_ASTMX</name>
<feature type="signal peptide" evidence="2">
    <location>
        <begin position="1"/>
        <end position="17"/>
    </location>
</feature>
<evidence type="ECO:0000256" key="2">
    <source>
        <dbReference type="SAM" id="SignalP"/>
    </source>
</evidence>
<dbReference type="Proteomes" id="UP000018467">
    <property type="component" value="Unassembled WGS sequence"/>
</dbReference>